<evidence type="ECO:0000313" key="1">
    <source>
        <dbReference type="EMBL" id="HCL01313.1"/>
    </source>
</evidence>
<proteinExistence type="predicted"/>
<dbReference type="Proteomes" id="UP000262969">
    <property type="component" value="Unassembled WGS sequence"/>
</dbReference>
<dbReference type="InterPro" id="IPR011256">
    <property type="entry name" value="Reg_factor_effector_dom_sf"/>
</dbReference>
<dbReference type="AlphaFoldDB" id="A0A3D2X3V0"/>
<dbReference type="EMBL" id="DPVV01000096">
    <property type="protein sequence ID" value="HCL01313.1"/>
    <property type="molecule type" value="Genomic_DNA"/>
</dbReference>
<reference evidence="1 2" key="1">
    <citation type="journal article" date="2018" name="Nat. Biotechnol.">
        <title>A standardized bacterial taxonomy based on genome phylogeny substantially revises the tree of life.</title>
        <authorList>
            <person name="Parks D.H."/>
            <person name="Chuvochina M."/>
            <person name="Waite D.W."/>
            <person name="Rinke C."/>
            <person name="Skarshewski A."/>
            <person name="Chaumeil P.A."/>
            <person name="Hugenholtz P."/>
        </authorList>
    </citation>
    <scope>NUCLEOTIDE SEQUENCE [LARGE SCALE GENOMIC DNA]</scope>
    <source>
        <strain evidence="1">UBA11728</strain>
    </source>
</reference>
<name>A0A3D2X3V0_9FIRM</name>
<comment type="caution">
    <text evidence="1">The sequence shown here is derived from an EMBL/GenBank/DDBJ whole genome shotgun (WGS) entry which is preliminary data.</text>
</comment>
<accession>A0A3D2X3V0</accession>
<protein>
    <submittedName>
        <fullName evidence="1">AraC family transcriptional regulator</fullName>
    </submittedName>
</protein>
<gene>
    <name evidence="1" type="ORF">DHW61_02690</name>
</gene>
<sequence>MNIEKCIIDSFIVIGKEGSTKDGDGFIKKLWEDANSHFSEVSHLAKKDDNGNLLGIWGVMSDFSHSFNPWENDFSQGLYLAGVECLDDSEAPLGWTKWVVPGYEYIYVENENNDTFQNVIKYLQENNIPLVGAVHDFNCPETRKGYMFFPIRTL</sequence>
<dbReference type="Gene3D" id="3.20.80.10">
    <property type="entry name" value="Regulatory factor, effector binding domain"/>
    <property type="match status" value="1"/>
</dbReference>
<evidence type="ECO:0000313" key="2">
    <source>
        <dbReference type="Proteomes" id="UP000262969"/>
    </source>
</evidence>
<organism evidence="1 2">
    <name type="scientific">Lachnoclostridium phytofermentans</name>
    <dbReference type="NCBI Taxonomy" id="66219"/>
    <lineage>
        <taxon>Bacteria</taxon>
        <taxon>Bacillati</taxon>
        <taxon>Bacillota</taxon>
        <taxon>Clostridia</taxon>
        <taxon>Lachnospirales</taxon>
        <taxon>Lachnospiraceae</taxon>
    </lineage>
</organism>